<sequence length="73" mass="8381">MLCVIGDSLGKVTWWHTSLQIHCTSLVVHGSKWKEKHKDQQRTTSSSTQYPVQLQQSDMYAVVARRPYNAGYD</sequence>
<gene>
    <name evidence="1" type="ORF">Y1Q_0024488</name>
</gene>
<accession>A0A151NB63</accession>
<protein>
    <submittedName>
        <fullName evidence="1">Uncharacterized protein</fullName>
    </submittedName>
</protein>
<organism evidence="1 2">
    <name type="scientific">Alligator mississippiensis</name>
    <name type="common">American alligator</name>
    <dbReference type="NCBI Taxonomy" id="8496"/>
    <lineage>
        <taxon>Eukaryota</taxon>
        <taxon>Metazoa</taxon>
        <taxon>Chordata</taxon>
        <taxon>Craniata</taxon>
        <taxon>Vertebrata</taxon>
        <taxon>Euteleostomi</taxon>
        <taxon>Archelosauria</taxon>
        <taxon>Archosauria</taxon>
        <taxon>Crocodylia</taxon>
        <taxon>Alligatoridae</taxon>
        <taxon>Alligatorinae</taxon>
        <taxon>Alligator</taxon>
    </lineage>
</organism>
<evidence type="ECO:0000313" key="1">
    <source>
        <dbReference type="EMBL" id="KYO33859.1"/>
    </source>
</evidence>
<dbReference type="AlphaFoldDB" id="A0A151NB63"/>
<evidence type="ECO:0000313" key="2">
    <source>
        <dbReference type="Proteomes" id="UP000050525"/>
    </source>
</evidence>
<dbReference type="Proteomes" id="UP000050525">
    <property type="component" value="Unassembled WGS sequence"/>
</dbReference>
<proteinExistence type="predicted"/>
<reference evidence="1 2" key="1">
    <citation type="journal article" date="2012" name="Genome Biol.">
        <title>Sequencing three crocodilian genomes to illuminate the evolution of archosaurs and amniotes.</title>
        <authorList>
            <person name="St John J.A."/>
            <person name="Braun E.L."/>
            <person name="Isberg S.R."/>
            <person name="Miles L.G."/>
            <person name="Chong A.Y."/>
            <person name="Gongora J."/>
            <person name="Dalzell P."/>
            <person name="Moran C."/>
            <person name="Bed'hom B."/>
            <person name="Abzhanov A."/>
            <person name="Burgess S.C."/>
            <person name="Cooksey A.M."/>
            <person name="Castoe T.A."/>
            <person name="Crawford N.G."/>
            <person name="Densmore L.D."/>
            <person name="Drew J.C."/>
            <person name="Edwards S.V."/>
            <person name="Faircloth B.C."/>
            <person name="Fujita M.K."/>
            <person name="Greenwold M.J."/>
            <person name="Hoffmann F.G."/>
            <person name="Howard J.M."/>
            <person name="Iguchi T."/>
            <person name="Janes D.E."/>
            <person name="Khan S.Y."/>
            <person name="Kohno S."/>
            <person name="de Koning A.J."/>
            <person name="Lance S.L."/>
            <person name="McCarthy F.M."/>
            <person name="McCormack J.E."/>
            <person name="Merchant M.E."/>
            <person name="Peterson D.G."/>
            <person name="Pollock D.D."/>
            <person name="Pourmand N."/>
            <person name="Raney B.J."/>
            <person name="Roessler K.A."/>
            <person name="Sanford J.R."/>
            <person name="Sawyer R.H."/>
            <person name="Schmidt C.J."/>
            <person name="Triplett E.W."/>
            <person name="Tuberville T.D."/>
            <person name="Venegas-Anaya M."/>
            <person name="Howard J.T."/>
            <person name="Jarvis E.D."/>
            <person name="Guillette L.J.Jr."/>
            <person name="Glenn T.C."/>
            <person name="Green R.E."/>
            <person name="Ray D.A."/>
        </authorList>
    </citation>
    <scope>NUCLEOTIDE SEQUENCE [LARGE SCALE GENOMIC DNA]</scope>
    <source>
        <strain evidence="1">KSC_2009_1</strain>
    </source>
</reference>
<keyword evidence="2" id="KW-1185">Reference proteome</keyword>
<comment type="caution">
    <text evidence="1">The sequence shown here is derived from an EMBL/GenBank/DDBJ whole genome shotgun (WGS) entry which is preliminary data.</text>
</comment>
<dbReference type="EMBL" id="AKHW03003627">
    <property type="protein sequence ID" value="KYO33859.1"/>
    <property type="molecule type" value="Genomic_DNA"/>
</dbReference>
<name>A0A151NB63_ALLMI</name>